<feature type="compositionally biased region" description="Pro residues" evidence="1">
    <location>
        <begin position="69"/>
        <end position="78"/>
    </location>
</feature>
<evidence type="ECO:0000313" key="3">
    <source>
        <dbReference type="EnsemblProtists" id="EKX50543"/>
    </source>
</evidence>
<evidence type="ECO:0000313" key="4">
    <source>
        <dbReference type="Proteomes" id="UP000011087"/>
    </source>
</evidence>
<sequence>MVHLTVDEAVAALYPDDVADLTKLLELPEDFSSSDAELPEDFSSSDAEIEQRASASGTSCIPQQEHSPTPQPPAPPSPSTSASTSASSPSRNDQLSRRMWTRDEHERFLQALGEYVAKQHKTGVKDETGKLRAGLGRGAAKKIAAAVGTRSEAQIDAPALAPAMASGGAGDAEHVLSADADDDDDDGNVNKHEDCCSKTPEAAPSWVAALPSTLRLAGGSDRIITERPSLSEEDARSSSLLTMLRKMSSLKRESQQMFASDDEWLQRWISSCEELWETRSESLKPKTLKARFKAMMKAEEIQSRDEEMIRTMSDVSWGKRLLLKLEDEMRSRAQCRRETRRFPSLSEALEHQAREGGEGAAQGSHAGGQVPPGDQPVIWYEAEKTLILPHGLIQEGSGGALLVVPSAELHLRGQGGEAGGGRQIEQGATVISRPLDLSDGSSGSLLHVQLQWGSDDSLDATLSVEGGEWRVMRCSIKSFEAIALEVKGGNVSMCSSQIGGQEGVSMQANCAVFMCGGELRCLQTDVSFVGALTVQELQQRKETSEAKESGDATAMAVSRGGLAMFADCSFHHIAGSAAVLSDSAFLSLLSCKVRILDKEAAVTVLRRKNSVHLCVQRSILTVSRLVQGGDSAPLVVIDKENDFNWVSDISEETVRSNVHHNFNSKTCQW</sequence>
<feature type="region of interest" description="Disordered" evidence="1">
    <location>
        <begin position="164"/>
        <end position="198"/>
    </location>
</feature>
<dbReference type="RefSeq" id="XP_005837523.1">
    <property type="nucleotide sequence ID" value="XM_005837466.1"/>
</dbReference>
<name>L1JR27_GUITC</name>
<feature type="compositionally biased region" description="Polar residues" evidence="1">
    <location>
        <begin position="53"/>
        <end position="66"/>
    </location>
</feature>
<dbReference type="EnsemblProtists" id="EKX50543">
    <property type="protein sequence ID" value="EKX50543"/>
    <property type="gene ID" value="GUITHDRAFT_103771"/>
</dbReference>
<gene>
    <name evidence="2" type="ORF">GUITHDRAFT_103771</name>
</gene>
<feature type="compositionally biased region" description="Low complexity" evidence="1">
    <location>
        <begin position="79"/>
        <end position="90"/>
    </location>
</feature>
<reference evidence="3" key="3">
    <citation type="submission" date="2016-03" db="UniProtKB">
        <authorList>
            <consortium name="EnsemblProtists"/>
        </authorList>
    </citation>
    <scope>IDENTIFICATION</scope>
</reference>
<reference evidence="4" key="2">
    <citation type="submission" date="2012-11" db="EMBL/GenBank/DDBJ databases">
        <authorList>
            <person name="Kuo A."/>
            <person name="Curtis B.A."/>
            <person name="Tanifuji G."/>
            <person name="Burki F."/>
            <person name="Gruber A."/>
            <person name="Irimia M."/>
            <person name="Maruyama S."/>
            <person name="Arias M.C."/>
            <person name="Ball S.G."/>
            <person name="Gile G.H."/>
            <person name="Hirakawa Y."/>
            <person name="Hopkins J.F."/>
            <person name="Rensing S.A."/>
            <person name="Schmutz J."/>
            <person name="Symeonidi A."/>
            <person name="Elias M."/>
            <person name="Eveleigh R.J."/>
            <person name="Herman E.K."/>
            <person name="Klute M.J."/>
            <person name="Nakayama T."/>
            <person name="Obornik M."/>
            <person name="Reyes-Prieto A."/>
            <person name="Armbrust E.V."/>
            <person name="Aves S.J."/>
            <person name="Beiko R.G."/>
            <person name="Coutinho P."/>
            <person name="Dacks J.B."/>
            <person name="Durnford D.G."/>
            <person name="Fast N.M."/>
            <person name="Green B.R."/>
            <person name="Grisdale C."/>
            <person name="Hempe F."/>
            <person name="Henrissat B."/>
            <person name="Hoppner M.P."/>
            <person name="Ishida K.-I."/>
            <person name="Kim E."/>
            <person name="Koreny L."/>
            <person name="Kroth P.G."/>
            <person name="Liu Y."/>
            <person name="Malik S.-B."/>
            <person name="Maier U.G."/>
            <person name="McRose D."/>
            <person name="Mock T."/>
            <person name="Neilson J.A."/>
            <person name="Onodera N.T."/>
            <person name="Poole A.M."/>
            <person name="Pritham E.J."/>
            <person name="Richards T.A."/>
            <person name="Rocap G."/>
            <person name="Roy S.W."/>
            <person name="Sarai C."/>
            <person name="Schaack S."/>
            <person name="Shirato S."/>
            <person name="Slamovits C.H."/>
            <person name="Spencer D.F."/>
            <person name="Suzuki S."/>
            <person name="Worden A.Z."/>
            <person name="Zauner S."/>
            <person name="Barry K."/>
            <person name="Bell C."/>
            <person name="Bharti A.K."/>
            <person name="Crow J.A."/>
            <person name="Grimwood J."/>
            <person name="Kramer R."/>
            <person name="Lindquist E."/>
            <person name="Lucas S."/>
            <person name="Salamov A."/>
            <person name="McFadden G.I."/>
            <person name="Lane C.E."/>
            <person name="Keeling P.J."/>
            <person name="Gray M.W."/>
            <person name="Grigoriev I.V."/>
            <person name="Archibald J.M."/>
        </authorList>
    </citation>
    <scope>NUCLEOTIDE SEQUENCE</scope>
    <source>
        <strain evidence="4">CCMP2712</strain>
    </source>
</reference>
<feature type="compositionally biased region" description="Basic and acidic residues" evidence="1">
    <location>
        <begin position="348"/>
        <end position="357"/>
    </location>
</feature>
<dbReference type="HOGENOM" id="CLU_410759_0_0_1"/>
<dbReference type="PaxDb" id="55529-EKX50543"/>
<dbReference type="EMBL" id="JH992978">
    <property type="protein sequence ID" value="EKX50543.1"/>
    <property type="molecule type" value="Genomic_DNA"/>
</dbReference>
<keyword evidence="4" id="KW-1185">Reference proteome</keyword>
<feature type="region of interest" description="Disordered" evidence="1">
    <location>
        <begin position="31"/>
        <end position="98"/>
    </location>
</feature>
<protein>
    <submittedName>
        <fullName evidence="2 3">Uncharacterized protein</fullName>
    </submittedName>
</protein>
<accession>L1JR27</accession>
<evidence type="ECO:0000313" key="2">
    <source>
        <dbReference type="EMBL" id="EKX50543.1"/>
    </source>
</evidence>
<dbReference type="GeneID" id="17307108"/>
<dbReference type="Proteomes" id="UP000011087">
    <property type="component" value="Unassembled WGS sequence"/>
</dbReference>
<reference evidence="2 4" key="1">
    <citation type="journal article" date="2012" name="Nature">
        <title>Algal genomes reveal evolutionary mosaicism and the fate of nucleomorphs.</title>
        <authorList>
            <consortium name="DOE Joint Genome Institute"/>
            <person name="Curtis B.A."/>
            <person name="Tanifuji G."/>
            <person name="Burki F."/>
            <person name="Gruber A."/>
            <person name="Irimia M."/>
            <person name="Maruyama S."/>
            <person name="Arias M.C."/>
            <person name="Ball S.G."/>
            <person name="Gile G.H."/>
            <person name="Hirakawa Y."/>
            <person name="Hopkins J.F."/>
            <person name="Kuo A."/>
            <person name="Rensing S.A."/>
            <person name="Schmutz J."/>
            <person name="Symeonidi A."/>
            <person name="Elias M."/>
            <person name="Eveleigh R.J."/>
            <person name="Herman E.K."/>
            <person name="Klute M.J."/>
            <person name="Nakayama T."/>
            <person name="Obornik M."/>
            <person name="Reyes-Prieto A."/>
            <person name="Armbrust E.V."/>
            <person name="Aves S.J."/>
            <person name="Beiko R.G."/>
            <person name="Coutinho P."/>
            <person name="Dacks J.B."/>
            <person name="Durnford D.G."/>
            <person name="Fast N.M."/>
            <person name="Green B.R."/>
            <person name="Grisdale C.J."/>
            <person name="Hempel F."/>
            <person name="Henrissat B."/>
            <person name="Hoppner M.P."/>
            <person name="Ishida K."/>
            <person name="Kim E."/>
            <person name="Koreny L."/>
            <person name="Kroth P.G."/>
            <person name="Liu Y."/>
            <person name="Malik S.B."/>
            <person name="Maier U.G."/>
            <person name="McRose D."/>
            <person name="Mock T."/>
            <person name="Neilson J.A."/>
            <person name="Onodera N.T."/>
            <person name="Poole A.M."/>
            <person name="Pritham E.J."/>
            <person name="Richards T.A."/>
            <person name="Rocap G."/>
            <person name="Roy S.W."/>
            <person name="Sarai C."/>
            <person name="Schaack S."/>
            <person name="Shirato S."/>
            <person name="Slamovits C.H."/>
            <person name="Spencer D.F."/>
            <person name="Suzuki S."/>
            <person name="Worden A.Z."/>
            <person name="Zauner S."/>
            <person name="Barry K."/>
            <person name="Bell C."/>
            <person name="Bharti A.K."/>
            <person name="Crow J.A."/>
            <person name="Grimwood J."/>
            <person name="Kramer R."/>
            <person name="Lindquist E."/>
            <person name="Lucas S."/>
            <person name="Salamov A."/>
            <person name="McFadden G.I."/>
            <person name="Lane C.E."/>
            <person name="Keeling P.J."/>
            <person name="Gray M.W."/>
            <person name="Grigoriev I.V."/>
            <person name="Archibald J.M."/>
        </authorList>
    </citation>
    <scope>NUCLEOTIDE SEQUENCE</scope>
    <source>
        <strain evidence="2 4">CCMP2712</strain>
    </source>
</reference>
<dbReference type="AlphaFoldDB" id="L1JR27"/>
<proteinExistence type="predicted"/>
<dbReference type="KEGG" id="gtt:GUITHDRAFT_103771"/>
<feature type="region of interest" description="Disordered" evidence="1">
    <location>
        <begin position="337"/>
        <end position="375"/>
    </location>
</feature>
<organism evidence="2">
    <name type="scientific">Guillardia theta (strain CCMP2712)</name>
    <name type="common">Cryptophyte</name>
    <dbReference type="NCBI Taxonomy" id="905079"/>
    <lineage>
        <taxon>Eukaryota</taxon>
        <taxon>Cryptophyceae</taxon>
        <taxon>Pyrenomonadales</taxon>
        <taxon>Geminigeraceae</taxon>
        <taxon>Guillardia</taxon>
    </lineage>
</organism>
<evidence type="ECO:0000256" key="1">
    <source>
        <dbReference type="SAM" id="MobiDB-lite"/>
    </source>
</evidence>